<dbReference type="RefSeq" id="XP_046602149.1">
    <property type="nucleotide sequence ID" value="XM_046746193.1"/>
</dbReference>
<feature type="chain" id="PRO_5045024556" evidence="2">
    <location>
        <begin position="22"/>
        <end position="1408"/>
    </location>
</feature>
<feature type="region of interest" description="Disordered" evidence="1">
    <location>
        <begin position="184"/>
        <end position="321"/>
    </location>
</feature>
<dbReference type="SMART" id="SM00494">
    <property type="entry name" value="ChtBD2"/>
    <property type="match status" value="1"/>
</dbReference>
<feature type="compositionally biased region" description="Polar residues" evidence="1">
    <location>
        <begin position="266"/>
        <end position="302"/>
    </location>
</feature>
<dbReference type="InterPro" id="IPR052976">
    <property type="entry name" value="Scoloptoxin-like"/>
</dbReference>
<dbReference type="PROSITE" id="PS50940">
    <property type="entry name" value="CHIT_BIND_II"/>
    <property type="match status" value="1"/>
</dbReference>
<gene>
    <name evidence="5 6" type="primary">LOC107224771</name>
</gene>
<dbReference type="SUPFAM" id="SSF57625">
    <property type="entry name" value="Invertebrate chitin-binding proteins"/>
    <property type="match status" value="1"/>
</dbReference>
<feature type="signal peptide" evidence="2">
    <location>
        <begin position="1"/>
        <end position="21"/>
    </location>
</feature>
<accession>A0ABM3GPF1</accession>
<feature type="compositionally biased region" description="Low complexity" evidence="1">
    <location>
        <begin position="246"/>
        <end position="265"/>
    </location>
</feature>
<evidence type="ECO:0000256" key="2">
    <source>
        <dbReference type="SAM" id="SignalP"/>
    </source>
</evidence>
<feature type="compositionally biased region" description="Basic and acidic residues" evidence="1">
    <location>
        <begin position="184"/>
        <end position="199"/>
    </location>
</feature>
<protein>
    <submittedName>
        <fullName evidence="5 6">Mucin-4 isoform X1</fullName>
    </submittedName>
</protein>
<keyword evidence="2" id="KW-0732">Signal</keyword>
<evidence type="ECO:0000313" key="5">
    <source>
        <dbReference type="RefSeq" id="XP_046602147.1"/>
    </source>
</evidence>
<dbReference type="Gene3D" id="2.170.140.10">
    <property type="entry name" value="Chitin binding domain"/>
    <property type="match status" value="1"/>
</dbReference>
<feature type="compositionally biased region" description="Polar residues" evidence="1">
    <location>
        <begin position="748"/>
        <end position="763"/>
    </location>
</feature>
<dbReference type="PANTHER" id="PTHR22933">
    <property type="entry name" value="FI18007P1-RELATED"/>
    <property type="match status" value="1"/>
</dbReference>
<feature type="domain" description="Chitin-binding type-2" evidence="3">
    <location>
        <begin position="111"/>
        <end position="168"/>
    </location>
</feature>
<keyword evidence="4" id="KW-1185">Reference proteome</keyword>
<evidence type="ECO:0000259" key="3">
    <source>
        <dbReference type="PROSITE" id="PS50940"/>
    </source>
</evidence>
<feature type="region of interest" description="Disordered" evidence="1">
    <location>
        <begin position="738"/>
        <end position="766"/>
    </location>
</feature>
<sequence>MDPNLFTLLCLFAAIVASVRCKTKGEDDDQRGRLPELLTELDLASVEASQEDVESLKTVVKRLAPAKNGEYLMYQVFFGNEDLLKEWLKGAGVMGQPGVDFPVLTTIPATKFSCRGVKGGYYADPETNCQVFHICDNGRKISFLCPNGTVFQQSQLICDWWFKVDCGKSPELYEQSAEQLAEDDRKRAEAKKMNSEFHRASGKNTGQVYYQTQNQNIDYDGRQNGRTNPFGQNQEAGNESGEKNSQQIGRNGNQFGQQQQSRGSQSAPSYNFNQQGDRNIDNQQNVRQNFNTRTGQGKQGVNFQDHFGATSNSNAPQDEKVNYRNPKAFGESRNNFNELTTTASPFREYQQPAESAAFATSRNNRYNKAFQYNQFNSFYSPNQVSSTEGYKDAFGQNGTPQKAPFPTFAPIFVPRTTSTTPAPYLETTTQRAYVNTDAYRYNTATQTPYLNPQTASPGRQQSSETTVETYTQGYTQTTNFPSTQRPYVNTDTYRLGGSGGTATEASTTWSSFDQTTSRHSAAFTTEGTTLTTEPFNSYQSPVTGKSLSPYDTSFTYKYGKIGSTIGPYVPFTKNYAYSTTMSTSTSKPPGYTATVPTIPDQTRTGAGHEIAETEREHAIDMLHSLQELEATAPTTGMHNGTRDGLSIPPSSGPATLHTLALYFATAGDNFDSNETSTDTAVRIGDGEGEEVVTTEKSASAELPTNLLTQNTVKSYSDLFNINSAIQAVEDVTTNTRLAEEDDPDNDLDLQQSQGPVSGTNQRKNNPKLRELAQVFTHALSAYLQDPETFRKVLTEIRPTEPPTSTGSEFTESTTVYPTTQDEYPSATKEKDEVLDFSDVTKTSRRKKLTTPYPATTQTLFTPAETTYQTLYTTPGVIDESLNEAQSSDFRSSNDEARKDIAQEVNHAFRSSRNDGIFNYNSEASGPSAPATADYDSYVPIGAVESRNRFGGFQNNSALTHSPYGQGVKPEGVTPIGDGYVPEMTPASYDQVQTNLFADYGNVDNFVITPEPVEEFRTEESTTTNPTSFAYQDDNELFTTTRRPFRINYYDTTTRSPRHNDESLATAGSAYSTYSNSFNDLWSGEKSPEPQLTTTTTDYPSAGTTLQTENGPQKYTQQPSTTHWTASPTVTRLWETTVFFDPKRINQGLTGLGEDAVFGTTTPTPSQETLATDSSQWRWSQSENDSPTAFTLLPTTYSENTATPSPSYTTHSSIVTTITSSVSSATSPSLSVSALNVTENEVIRAQEIFGALNSTSSSRLMRVMKQADNNSTVRQLVLLLISHCKGPMNKTMEQERQQLLDALLRTPVNDFSSQESRDIVNGISNLRLSTGSGDLQIVDTTTPVSVTTFRSRMSRKFRPTTDPPAPIVRSDDTDPSEADNSLSIEAESPADNRALELLRSLYTIAAKWG</sequence>
<feature type="compositionally biased region" description="Polar residues" evidence="1">
    <location>
        <begin position="202"/>
        <end position="217"/>
    </location>
</feature>
<dbReference type="InterPro" id="IPR036508">
    <property type="entry name" value="Chitin-bd_dom_sf"/>
</dbReference>
<evidence type="ECO:0000313" key="4">
    <source>
        <dbReference type="Proteomes" id="UP000829291"/>
    </source>
</evidence>
<dbReference type="Proteomes" id="UP000829291">
    <property type="component" value="Chromosome 7"/>
</dbReference>
<dbReference type="RefSeq" id="XP_046602147.1">
    <property type="nucleotide sequence ID" value="XM_046746191.1"/>
</dbReference>
<evidence type="ECO:0000256" key="1">
    <source>
        <dbReference type="SAM" id="MobiDB-lite"/>
    </source>
</evidence>
<feature type="compositionally biased region" description="Polar residues" evidence="1">
    <location>
        <begin position="1089"/>
        <end position="1122"/>
    </location>
</feature>
<evidence type="ECO:0000313" key="6">
    <source>
        <dbReference type="RefSeq" id="XP_046602149.1"/>
    </source>
</evidence>
<dbReference type="GeneID" id="107224771"/>
<feature type="region of interest" description="Disordered" evidence="1">
    <location>
        <begin position="1352"/>
        <end position="1381"/>
    </location>
</feature>
<feature type="region of interest" description="Disordered" evidence="1">
    <location>
        <begin position="447"/>
        <end position="489"/>
    </location>
</feature>
<reference evidence="5 6" key="1">
    <citation type="submission" date="2025-05" db="UniProtKB">
        <authorList>
            <consortium name="RefSeq"/>
        </authorList>
    </citation>
    <scope>IDENTIFICATION</scope>
    <source>
        <tissue evidence="5 6">Thorax and Abdomen</tissue>
    </source>
</reference>
<name>A0ABM3GPF1_NEOLC</name>
<dbReference type="InterPro" id="IPR002557">
    <property type="entry name" value="Chitin-bd_dom"/>
</dbReference>
<dbReference type="PANTHER" id="PTHR22933:SF42">
    <property type="entry name" value="FI18455P1-RELATED"/>
    <property type="match status" value="1"/>
</dbReference>
<dbReference type="Pfam" id="PF01607">
    <property type="entry name" value="CBM_14"/>
    <property type="match status" value="1"/>
</dbReference>
<feature type="region of interest" description="Disordered" evidence="1">
    <location>
        <begin position="582"/>
        <end position="603"/>
    </location>
</feature>
<proteinExistence type="predicted"/>
<organism evidence="4 6">
    <name type="scientific">Neodiprion lecontei</name>
    <name type="common">Redheaded pine sawfly</name>
    <dbReference type="NCBI Taxonomy" id="441921"/>
    <lineage>
        <taxon>Eukaryota</taxon>
        <taxon>Metazoa</taxon>
        <taxon>Ecdysozoa</taxon>
        <taxon>Arthropoda</taxon>
        <taxon>Hexapoda</taxon>
        <taxon>Insecta</taxon>
        <taxon>Pterygota</taxon>
        <taxon>Neoptera</taxon>
        <taxon>Endopterygota</taxon>
        <taxon>Hymenoptera</taxon>
        <taxon>Tenthredinoidea</taxon>
        <taxon>Diprionidae</taxon>
        <taxon>Diprioninae</taxon>
        <taxon>Neodiprion</taxon>
    </lineage>
</organism>
<feature type="region of interest" description="Disordered" evidence="1">
    <location>
        <begin position="1081"/>
        <end position="1122"/>
    </location>
</feature>
<feature type="compositionally biased region" description="Polar residues" evidence="1">
    <location>
        <begin position="224"/>
        <end position="237"/>
    </location>
</feature>